<evidence type="ECO:0000256" key="1">
    <source>
        <dbReference type="SAM" id="Phobius"/>
    </source>
</evidence>
<keyword evidence="3" id="KW-1185">Reference proteome</keyword>
<keyword evidence="1" id="KW-0812">Transmembrane</keyword>
<feature type="transmembrane region" description="Helical" evidence="1">
    <location>
        <begin position="277"/>
        <end position="295"/>
    </location>
</feature>
<dbReference type="RefSeq" id="WP_407328817.1">
    <property type="nucleotide sequence ID" value="NZ_CP136865.1"/>
</dbReference>
<dbReference type="EMBL" id="CP136865">
    <property type="protein sequence ID" value="WOJ97794.1"/>
    <property type="molecule type" value="Genomic_DNA"/>
</dbReference>
<dbReference type="Proteomes" id="UP001626549">
    <property type="component" value="Chromosome"/>
</dbReference>
<keyword evidence="1" id="KW-1133">Transmembrane helix</keyword>
<dbReference type="Pfam" id="PF12412">
    <property type="entry name" value="DUF3667"/>
    <property type="match status" value="1"/>
</dbReference>
<sequence length="332" mass="36700">MRCRNCDTPLDGQFCTSCGQREGRGDLHFGEAVTDILGDVFTWDSRVWRTLISLLFRPGFLSAEFNVGRRARYMPPFRLYIVVSFLLFLTLSLMATYVVDFGGSDEDSVGPSVTFGLDVDATSDDAEAAVSDAPPADVESALAKKIAEERAAGNVEVVEFLEEFEAGLDSESASGEVTVNLLDGGPEWVTELEKRIETNASQVSDDPGDYIGQLFEYLPQVMFIMLPLFALLLKLVYLTSPFHYLQHLVFALHYHTFVYLLYLLTVLLELASLRVDGLFSMMLIIYLVLALRRTYASGWPGAIGKTLFLLFSYGVSLMIGMAIAAVVVLAAM</sequence>
<reference evidence="2 3" key="1">
    <citation type="submission" date="2023-10" db="EMBL/GenBank/DDBJ databases">
        <title>Two novel species belonging to the OM43/NOR5 clade.</title>
        <authorList>
            <person name="Park M."/>
        </authorList>
    </citation>
    <scope>NUCLEOTIDE SEQUENCE [LARGE SCALE GENOMIC DNA]</scope>
    <source>
        <strain evidence="2 3">IMCC45268</strain>
    </source>
</reference>
<feature type="transmembrane region" description="Helical" evidence="1">
    <location>
        <begin position="79"/>
        <end position="99"/>
    </location>
</feature>
<evidence type="ECO:0000313" key="2">
    <source>
        <dbReference type="EMBL" id="WOJ97794.1"/>
    </source>
</evidence>
<keyword evidence="1" id="KW-0472">Membrane</keyword>
<accession>A0ABZ0IE08</accession>
<feature type="transmembrane region" description="Helical" evidence="1">
    <location>
        <begin position="217"/>
        <end position="237"/>
    </location>
</feature>
<protein>
    <submittedName>
        <fullName evidence="2">DUF3667 domain-containing protein</fullName>
    </submittedName>
</protein>
<gene>
    <name evidence="2" type="ORF">R0137_04260</name>
</gene>
<proteinExistence type="predicted"/>
<feature type="transmembrane region" description="Helical" evidence="1">
    <location>
        <begin position="249"/>
        <end position="271"/>
    </location>
</feature>
<feature type="transmembrane region" description="Helical" evidence="1">
    <location>
        <begin position="307"/>
        <end position="331"/>
    </location>
</feature>
<dbReference type="InterPro" id="IPR022134">
    <property type="entry name" value="DUF3667"/>
</dbReference>
<organism evidence="2 3">
    <name type="scientific">Congregibacter brevis</name>
    <dbReference type="NCBI Taxonomy" id="3081201"/>
    <lineage>
        <taxon>Bacteria</taxon>
        <taxon>Pseudomonadati</taxon>
        <taxon>Pseudomonadota</taxon>
        <taxon>Gammaproteobacteria</taxon>
        <taxon>Cellvibrionales</taxon>
        <taxon>Halieaceae</taxon>
        <taxon>Congregibacter</taxon>
    </lineage>
</organism>
<evidence type="ECO:0000313" key="3">
    <source>
        <dbReference type="Proteomes" id="UP001626549"/>
    </source>
</evidence>
<name>A0ABZ0IE08_9GAMM</name>